<evidence type="ECO:0000256" key="1">
    <source>
        <dbReference type="ARBA" id="ARBA00010876"/>
    </source>
</evidence>
<dbReference type="AlphaFoldDB" id="A0A0G0NZ49"/>
<name>A0A0G0NZ49_9BACT</name>
<protein>
    <submittedName>
        <fullName evidence="3">Pseudouridine synthase</fullName>
    </submittedName>
</protein>
<dbReference type="EMBL" id="LBVT01000024">
    <property type="protein sequence ID" value="KKQ91109.1"/>
    <property type="molecule type" value="Genomic_DNA"/>
</dbReference>
<dbReference type="PANTHER" id="PTHR21600:SF87">
    <property type="entry name" value="RNA PSEUDOURIDYLATE SYNTHASE DOMAIN-CONTAINING PROTEIN 1"/>
    <property type="match status" value="1"/>
</dbReference>
<dbReference type="SUPFAM" id="SSF55120">
    <property type="entry name" value="Pseudouridine synthase"/>
    <property type="match status" value="1"/>
</dbReference>
<dbReference type="Proteomes" id="UP000034706">
    <property type="component" value="Unassembled WGS sequence"/>
</dbReference>
<feature type="domain" description="Pseudouridine synthase RsuA/RluA-like" evidence="2">
    <location>
        <begin position="13"/>
        <end position="140"/>
    </location>
</feature>
<dbReference type="GO" id="GO:0000455">
    <property type="term" value="P:enzyme-directed rRNA pseudouridine synthesis"/>
    <property type="evidence" value="ECO:0007669"/>
    <property type="project" value="TreeGrafter"/>
</dbReference>
<evidence type="ECO:0000313" key="4">
    <source>
        <dbReference type="Proteomes" id="UP000034706"/>
    </source>
</evidence>
<comment type="caution">
    <text evidence="3">The sequence shown here is derived from an EMBL/GenBank/DDBJ whole genome shotgun (WGS) entry which is preliminary data.</text>
</comment>
<reference evidence="3 4" key="1">
    <citation type="journal article" date="2015" name="Nature">
        <title>rRNA introns, odd ribosomes, and small enigmatic genomes across a large radiation of phyla.</title>
        <authorList>
            <person name="Brown C.T."/>
            <person name="Hug L.A."/>
            <person name="Thomas B.C."/>
            <person name="Sharon I."/>
            <person name="Castelle C.J."/>
            <person name="Singh A."/>
            <person name="Wilkins M.J."/>
            <person name="Williams K.H."/>
            <person name="Banfield J.F."/>
        </authorList>
    </citation>
    <scope>NUCLEOTIDE SEQUENCE [LARGE SCALE GENOMIC DNA]</scope>
</reference>
<dbReference type="Gene3D" id="3.30.2350.10">
    <property type="entry name" value="Pseudouridine synthase"/>
    <property type="match status" value="1"/>
</dbReference>
<dbReference type="PANTHER" id="PTHR21600">
    <property type="entry name" value="MITOCHONDRIAL RNA PSEUDOURIDINE SYNTHASE"/>
    <property type="match status" value="1"/>
</dbReference>
<dbReference type="GO" id="GO:0003723">
    <property type="term" value="F:RNA binding"/>
    <property type="evidence" value="ECO:0007669"/>
    <property type="project" value="InterPro"/>
</dbReference>
<gene>
    <name evidence="3" type="ORF">UT16_C0024G0002</name>
</gene>
<evidence type="ECO:0000259" key="2">
    <source>
        <dbReference type="Pfam" id="PF00849"/>
    </source>
</evidence>
<evidence type="ECO:0000313" key="3">
    <source>
        <dbReference type="EMBL" id="KKQ91109.1"/>
    </source>
</evidence>
<proteinExistence type="inferred from homology"/>
<comment type="similarity">
    <text evidence="1">Belongs to the pseudouridine synthase RluA family.</text>
</comment>
<accession>A0A0G0NZ49</accession>
<dbReference type="InterPro" id="IPR050188">
    <property type="entry name" value="RluA_PseudoU_synthase"/>
</dbReference>
<organism evidence="3 4">
    <name type="scientific">Candidatus Azambacteria bacterium GW2011_GWA2_39_10</name>
    <dbReference type="NCBI Taxonomy" id="1618611"/>
    <lineage>
        <taxon>Bacteria</taxon>
        <taxon>Candidatus Azamiibacteriota</taxon>
    </lineage>
</organism>
<sequence length="225" mass="25359">MEVGVLFSRNGILALNKPAGMISQGPKTSNTPELWELLQTYHPGGHVAHRIDQFTSGINLTGVSSRQISYLMSNWHKITRKIYLAIVSNPTWNERVVDMPLKGKSAATSFTVLERSGLFALVQCQLIQNGRMHQIRKHLKSIGSPIVGDQKYKGPTTVARSGQLLHAWRMEVQLPDDSGKPGDWVVIQAPIPDDFKQFNFDWSCWDKDAISVLEVWPVPSDWRKK</sequence>
<dbReference type="GO" id="GO:0009982">
    <property type="term" value="F:pseudouridine synthase activity"/>
    <property type="evidence" value="ECO:0007669"/>
    <property type="project" value="InterPro"/>
</dbReference>
<dbReference type="InterPro" id="IPR020103">
    <property type="entry name" value="PsdUridine_synth_cat_dom_sf"/>
</dbReference>
<dbReference type="CDD" id="cd02869">
    <property type="entry name" value="PseudoU_synth_RluA_like"/>
    <property type="match status" value="1"/>
</dbReference>
<dbReference type="Pfam" id="PF00849">
    <property type="entry name" value="PseudoU_synth_2"/>
    <property type="match status" value="1"/>
</dbReference>
<dbReference type="InterPro" id="IPR006145">
    <property type="entry name" value="PsdUridine_synth_RsuA/RluA"/>
</dbReference>
<dbReference type="GO" id="GO:0140098">
    <property type="term" value="F:catalytic activity, acting on RNA"/>
    <property type="evidence" value="ECO:0007669"/>
    <property type="project" value="UniProtKB-ARBA"/>
</dbReference>